<evidence type="ECO:0000256" key="1">
    <source>
        <dbReference type="SAM" id="MobiDB-lite"/>
    </source>
</evidence>
<feature type="region of interest" description="Disordered" evidence="1">
    <location>
        <begin position="1414"/>
        <end position="1442"/>
    </location>
</feature>
<evidence type="ECO:0000313" key="3">
    <source>
        <dbReference type="EnsemblMetazoa" id="XP_004927800.2"/>
    </source>
</evidence>
<reference evidence="3" key="2">
    <citation type="submission" date="2022-06" db="UniProtKB">
        <authorList>
            <consortium name="EnsemblMetazoa"/>
        </authorList>
    </citation>
    <scope>IDENTIFICATION</scope>
    <source>
        <strain evidence="3">p50T (Dazao)</strain>
    </source>
</reference>
<feature type="domain" description="Chitin-binding type-2" evidence="2">
    <location>
        <begin position="1279"/>
        <end position="1335"/>
    </location>
</feature>
<dbReference type="GeneID" id="101744127"/>
<accession>A0A8R1WHW4</accession>
<proteinExistence type="predicted"/>
<dbReference type="KEGG" id="bmor:101744127"/>
<dbReference type="PROSITE" id="PS50940">
    <property type="entry name" value="CHIT_BIND_II"/>
    <property type="match status" value="2"/>
</dbReference>
<dbReference type="SUPFAM" id="SSF57625">
    <property type="entry name" value="Invertebrate chitin-binding proteins"/>
    <property type="match status" value="2"/>
</dbReference>
<organism evidence="3 4">
    <name type="scientific">Bombyx mori</name>
    <name type="common">Silk moth</name>
    <dbReference type="NCBI Taxonomy" id="7091"/>
    <lineage>
        <taxon>Eukaryota</taxon>
        <taxon>Metazoa</taxon>
        <taxon>Ecdysozoa</taxon>
        <taxon>Arthropoda</taxon>
        <taxon>Hexapoda</taxon>
        <taxon>Insecta</taxon>
        <taxon>Pterygota</taxon>
        <taxon>Neoptera</taxon>
        <taxon>Endopterygota</taxon>
        <taxon>Lepidoptera</taxon>
        <taxon>Glossata</taxon>
        <taxon>Ditrysia</taxon>
        <taxon>Bombycoidea</taxon>
        <taxon>Bombycidae</taxon>
        <taxon>Bombycinae</taxon>
        <taxon>Bombyx</taxon>
    </lineage>
</organism>
<dbReference type="EnsemblMetazoa" id="XM_004927743.4">
    <property type="protein sequence ID" value="XP_004927800.2"/>
    <property type="gene ID" value="LOC101744127"/>
</dbReference>
<dbReference type="RefSeq" id="XP_004927800.2">
    <property type="nucleotide sequence ID" value="XM_004927743.5"/>
</dbReference>
<dbReference type="SMR" id="A0A8R1WHW4"/>
<sequence length="1506" mass="166773">MWNWHVKVRKLNDLQGVILLVFATLPLIASTNIDCLGKAFHCVNSTHFMICVDIGAGFSSTIDDFVIPCPPTTVCQQNNRFECEFPPITTPAPTLPTVSYVKESIQWLDPTNPTHENIIRSTQLDTTINEAYNTISTTTIANLENDNEITTRALEKYPLGSSATKDFFWNTSPTLDETTSHYKEKRESVSTNPLTDSTTEAIPEKSTLSVQKETTDDSFIATTSLQNENIPAVISTPLSSVNDPIATSSFQTTEKNIKLSTKAESEYVSYKPTYLSNLVSTMEPATEYYTSNDNTQTPRTQYLPITTSTDSVYTTAPTIVTTIAQFIETSAITSNVLNDSNKINSENSDIKSTTKAFQVQSTLDTNKENTHDEITTPEVSLSVNQNIRPAVSVTNHVIPTDSSYVSTLAAGSTNDDKLITGISTESLSVTDKIILEGNHKQFNDVIPIITYTTTSDAFASKPMTEIDYSSMTESSLKIRADDEINPIANEVTTIMDSILVEKTKSTAYVMDDVISSTTTEDSVSQIIKSPLIFDKLNSTVSNVKSYIDFADTTTDNSNLNSVKISGSSEPIVITTPKLSTSIDATDIKNLISIDFDTTVYTTTENTLFKEKQKDKLSNRISAAIVQADAPSFETMDTTSSVPTDTSTTDKFNPYVTILDESKAFSTVSLNNVPTAIPSSIKTINTNTSTTVYNYTESTTSNVLKAQSLKTIENDLEQESSVIKNNNLQVPPQPINQSWNTTATFVTNSTTASELDTAGIVVTTEIATLTSSLSNSLKNESAFGTENDYYQKNIATFGLINAAQKVTELEQRTNGLDDEIQSTTPTIFNEIEKPVTDTIHFNEATQSYTKLYKKENKTKSEINDTPIPFSLTNNSLPAGKSTLNSTSVGQSTLDQLSSDYPDDLKQVNNVGSGLKNMNSEAVIQESQITTSQIVFDEVLGKELVLGAELSTLIGIEKPNLMRTVEDTGELQIQNSLKTIPLRSSPTSSLKIESPGLPLVGTVRDSEINGKILEVAKNDPAAEISNRKNSKDGTPTLKIFVDSQPKVRLYSEPTVSYSKSEDLTFSHYTVTEPSQKVQDFLNSAAVMDNIGNEGHKHVSLQKSDSEYNSVQIYKQPESVSTTPSILDDRNFDQILLNDEKVASTIYPDLKKATKLVKVAEIPSKGTRTIDLETITYLENKENIAKSEPTPPSKTNYEATSLNQNIDAVIENNSKLKSTIKTRVNVESNNNNDGRVNTQKLSDTEQTIASKATNSYNLKKIEATVNRENNKDKTVSTILNLSFNCQYKSRGRYGDNKDCRKFYICIGRKQPITGRCPENTVFSEVRKQCTKNLSYCVRNNRFMCVSKGRYIDIKNNDLYYICVRNGNRTFVRYTFQCQNGYYLNKILVRCLPITSSDNVSKIVVTKVKKDKEKLAIKKSAKSESSRKNSDQSINQNNSGESDKNSELIESVCDDVGKYSDPDDCRIYYICYKNGKSEMKIKKKKCESDEVFHKKQKRCVDAESYECSTN</sequence>
<dbReference type="InterPro" id="IPR036508">
    <property type="entry name" value="Chitin-bd_dom_sf"/>
</dbReference>
<dbReference type="Proteomes" id="UP000005204">
    <property type="component" value="Unassembled WGS sequence"/>
</dbReference>
<feature type="domain" description="Chitin-binding type-2" evidence="2">
    <location>
        <begin position="1446"/>
        <end position="1505"/>
    </location>
</feature>
<keyword evidence="4" id="KW-1185">Reference proteome</keyword>
<feature type="compositionally biased region" description="Polar residues" evidence="1">
    <location>
        <begin position="1427"/>
        <end position="1436"/>
    </location>
</feature>
<dbReference type="Gene3D" id="2.170.140.10">
    <property type="entry name" value="Chitin binding domain"/>
    <property type="match status" value="2"/>
</dbReference>
<dbReference type="GO" id="GO:0005576">
    <property type="term" value="C:extracellular region"/>
    <property type="evidence" value="ECO:0007669"/>
    <property type="project" value="InterPro"/>
</dbReference>
<dbReference type="SMART" id="SM00494">
    <property type="entry name" value="ChtBD2"/>
    <property type="match status" value="3"/>
</dbReference>
<feature type="region of interest" description="Disordered" evidence="1">
    <location>
        <begin position="180"/>
        <end position="199"/>
    </location>
</feature>
<dbReference type="InterPro" id="IPR002557">
    <property type="entry name" value="Chitin-bd_dom"/>
</dbReference>
<feature type="compositionally biased region" description="Polar residues" evidence="1">
    <location>
        <begin position="189"/>
        <end position="199"/>
    </location>
</feature>
<dbReference type="Pfam" id="PF01607">
    <property type="entry name" value="CBM_14"/>
    <property type="match status" value="2"/>
</dbReference>
<evidence type="ECO:0000313" key="4">
    <source>
        <dbReference type="Proteomes" id="UP000005204"/>
    </source>
</evidence>
<dbReference type="GO" id="GO:0008061">
    <property type="term" value="F:chitin binding"/>
    <property type="evidence" value="ECO:0007669"/>
    <property type="project" value="InterPro"/>
</dbReference>
<protein>
    <recommendedName>
        <fullName evidence="2">Chitin-binding type-2 domain-containing protein</fullName>
    </recommendedName>
</protein>
<evidence type="ECO:0000259" key="2">
    <source>
        <dbReference type="PROSITE" id="PS50940"/>
    </source>
</evidence>
<reference evidence="4" key="1">
    <citation type="journal article" date="2008" name="Insect Biochem. Mol. Biol.">
        <title>The genome of a lepidopteran model insect, the silkworm Bombyx mori.</title>
        <authorList>
            <consortium name="International Silkworm Genome Consortium"/>
        </authorList>
    </citation>
    <scope>NUCLEOTIDE SEQUENCE [LARGE SCALE GENOMIC DNA]</scope>
    <source>
        <strain evidence="4">p50T</strain>
    </source>
</reference>
<feature type="compositionally biased region" description="Basic and acidic residues" evidence="1">
    <location>
        <begin position="1414"/>
        <end position="1426"/>
    </location>
</feature>
<name>A0A8R1WHW4_BOMMO</name>